<dbReference type="Gene3D" id="1.10.287.950">
    <property type="entry name" value="Methyl-accepting chemotaxis protein"/>
    <property type="match status" value="1"/>
</dbReference>
<evidence type="ECO:0000256" key="2">
    <source>
        <dbReference type="ARBA" id="ARBA00022475"/>
    </source>
</evidence>
<comment type="subcellular location">
    <subcellularLocation>
        <location evidence="1">Cell membrane</location>
    </subcellularLocation>
</comment>
<organism evidence="8 9">
    <name type="scientific">Candidatus Pristimantibacillus lignocellulolyticus</name>
    <dbReference type="NCBI Taxonomy" id="2994561"/>
    <lineage>
        <taxon>Bacteria</taxon>
        <taxon>Bacillati</taxon>
        <taxon>Bacillota</taxon>
        <taxon>Bacilli</taxon>
        <taxon>Bacillales</taxon>
        <taxon>Paenibacillaceae</taxon>
        <taxon>Candidatus Pristimantibacillus</taxon>
    </lineage>
</organism>
<comment type="similarity">
    <text evidence="5">Belongs to the methyl-accepting chemotaxis (MCP) protein family.</text>
</comment>
<name>A0A9J6ZG85_9BACL</name>
<protein>
    <submittedName>
        <fullName evidence="8">Methyl-accepting chemotaxis protein</fullName>
    </submittedName>
</protein>
<dbReference type="Gene3D" id="6.10.340.10">
    <property type="match status" value="1"/>
</dbReference>
<dbReference type="GO" id="GO:0005886">
    <property type="term" value="C:plasma membrane"/>
    <property type="evidence" value="ECO:0007669"/>
    <property type="project" value="UniProtKB-SubCell"/>
</dbReference>
<dbReference type="PANTHER" id="PTHR32089">
    <property type="entry name" value="METHYL-ACCEPTING CHEMOTAXIS PROTEIN MCPB"/>
    <property type="match status" value="1"/>
</dbReference>
<dbReference type="EMBL" id="CP097899">
    <property type="protein sequence ID" value="URN95166.1"/>
    <property type="molecule type" value="Genomic_DNA"/>
</dbReference>
<keyword evidence="6" id="KW-1133">Transmembrane helix</keyword>
<evidence type="ECO:0000259" key="7">
    <source>
        <dbReference type="SMART" id="SM00283"/>
    </source>
</evidence>
<dbReference type="GO" id="GO:0007165">
    <property type="term" value="P:signal transduction"/>
    <property type="evidence" value="ECO:0007669"/>
    <property type="project" value="UniProtKB-KW"/>
</dbReference>
<dbReference type="PANTHER" id="PTHR32089:SF112">
    <property type="entry name" value="LYSOZYME-LIKE PROTEIN-RELATED"/>
    <property type="match status" value="1"/>
</dbReference>
<evidence type="ECO:0000313" key="9">
    <source>
        <dbReference type="Proteomes" id="UP001056756"/>
    </source>
</evidence>
<evidence type="ECO:0000313" key="8">
    <source>
        <dbReference type="EMBL" id="URN95166.1"/>
    </source>
</evidence>
<dbReference type="Proteomes" id="UP001056756">
    <property type="component" value="Chromosome"/>
</dbReference>
<dbReference type="Pfam" id="PF00672">
    <property type="entry name" value="HAMP"/>
    <property type="match status" value="1"/>
</dbReference>
<feature type="transmembrane region" description="Helical" evidence="6">
    <location>
        <begin position="43"/>
        <end position="65"/>
    </location>
</feature>
<dbReference type="SUPFAM" id="SSF58104">
    <property type="entry name" value="Methyl-accepting chemotaxis protein (MCP) signaling domain"/>
    <property type="match status" value="1"/>
</dbReference>
<evidence type="ECO:0000256" key="5">
    <source>
        <dbReference type="ARBA" id="ARBA00029447"/>
    </source>
</evidence>
<keyword evidence="4" id="KW-0807">Transducer</keyword>
<keyword evidence="3 6" id="KW-0472">Membrane</keyword>
<feature type="domain" description="Methyl-accepting transducer" evidence="7">
    <location>
        <begin position="148"/>
        <end position="423"/>
    </location>
</feature>
<keyword evidence="6" id="KW-0812">Transmembrane</keyword>
<dbReference type="CDD" id="cd06225">
    <property type="entry name" value="HAMP"/>
    <property type="match status" value="1"/>
</dbReference>
<proteinExistence type="inferred from homology"/>
<accession>A0A9J6ZG85</accession>
<dbReference type="SMART" id="SM00283">
    <property type="entry name" value="MA"/>
    <property type="match status" value="1"/>
</dbReference>
<sequence length="424" mass="46303">MKIRQSIVRKFVLGITVASSITYATSAFILLVMDGLFDTIPTWLFVVGTLAFGVFWTGLFGYFAAKWLLRPLLALTNNVTEAATGNLNVASVEIKSRDEMYQLSVAVDTMLRQFRTIVESIKENSAQTDKHVQELQGAVNQSAVQLEGLTVQSEQITSGTSMQASSTNLLYSSADELYHSALHMQSEANVAKQRTEDMNRAATQSEEVFRSLVDGMHKLETLNKGSLETIEQLSQLAEEIGNISSVVGGIADQTHLLALNAAIEAARAGDEGRGFVVVAQEVKSLADSSGQAVGEIRTLIEQVQQGVARAVQYITEQYKLSSQEAENGEKFAQAFHEVKTDAVSVAVTVEKMAELLAKQAVQVDESREQTSRVAQVAENIREGAERVHDTSQQQAAVMEEIAASTDELRVKSTDLLQKAAYFRT</sequence>
<dbReference type="KEGG" id="plig:NAG76_02600"/>
<keyword evidence="2" id="KW-1003">Cell membrane</keyword>
<evidence type="ECO:0000256" key="1">
    <source>
        <dbReference type="ARBA" id="ARBA00004236"/>
    </source>
</evidence>
<dbReference type="AlphaFoldDB" id="A0A9J6ZG85"/>
<feature type="transmembrane region" description="Helical" evidence="6">
    <location>
        <begin position="12"/>
        <end position="31"/>
    </location>
</feature>
<dbReference type="InterPro" id="IPR004089">
    <property type="entry name" value="MCPsignal_dom"/>
</dbReference>
<evidence type="ECO:0000256" key="4">
    <source>
        <dbReference type="ARBA" id="ARBA00023224"/>
    </source>
</evidence>
<dbReference type="InterPro" id="IPR003660">
    <property type="entry name" value="HAMP_dom"/>
</dbReference>
<evidence type="ECO:0000256" key="6">
    <source>
        <dbReference type="SAM" id="Phobius"/>
    </source>
</evidence>
<reference evidence="8" key="1">
    <citation type="submission" date="2022-05" db="EMBL/GenBank/DDBJ databases">
        <title>Novel bacterial taxa in a minimal lignocellulolytic consortium and its capacity to transform plastics disclosed by genome-resolved metagenomics.</title>
        <authorList>
            <person name="Rodriguez C.A.D."/>
            <person name="Diaz-Garcia L."/>
            <person name="Herrera K."/>
            <person name="Tarazona N.A."/>
            <person name="Sproer C."/>
            <person name="Overmann J."/>
            <person name="Jimenez D.J."/>
        </authorList>
    </citation>
    <scope>NUCLEOTIDE SEQUENCE</scope>
    <source>
        <strain evidence="8">MAG5</strain>
    </source>
</reference>
<gene>
    <name evidence="8" type="ORF">NAG76_02600</name>
</gene>
<evidence type="ECO:0000256" key="3">
    <source>
        <dbReference type="ARBA" id="ARBA00023136"/>
    </source>
</evidence>
<dbReference type="Pfam" id="PF00015">
    <property type="entry name" value="MCPsignal"/>
    <property type="match status" value="1"/>
</dbReference>